<dbReference type="Pfam" id="PF12937">
    <property type="entry name" value="F-box-like"/>
    <property type="match status" value="1"/>
</dbReference>
<dbReference type="PROSITE" id="PS50181">
    <property type="entry name" value="FBOX"/>
    <property type="match status" value="1"/>
</dbReference>
<keyword evidence="3" id="KW-1185">Reference proteome</keyword>
<proteinExistence type="predicted"/>
<dbReference type="PANTHER" id="PTHR46731">
    <property type="entry name" value="F-BOX ONLY PROTEIN 15"/>
    <property type="match status" value="1"/>
</dbReference>
<dbReference type="CDD" id="cd22093">
    <property type="entry name" value="F-box_FBXO15"/>
    <property type="match status" value="1"/>
</dbReference>
<dbReference type="OrthoDB" id="3219396at2759"/>
<evidence type="ECO:0000313" key="2">
    <source>
        <dbReference type="EMBL" id="KAF6471287.1"/>
    </source>
</evidence>
<feature type="domain" description="F-box" evidence="1">
    <location>
        <begin position="68"/>
        <end position="114"/>
    </location>
</feature>
<dbReference type="SUPFAM" id="SSF81383">
    <property type="entry name" value="F-box domain"/>
    <property type="match status" value="1"/>
</dbReference>
<evidence type="ECO:0000259" key="1">
    <source>
        <dbReference type="PROSITE" id="PS50181"/>
    </source>
</evidence>
<sequence length="507" mass="55890">MATGRARLLHQHWLGVQALRLPPGGVGAAPGSGGFRKGPGVQSAAARAPPKPSALCEGRCGRAPPRCPVLLDSLPAEVLLKILSYLDAAALLCVGCVNRRCYHLANDNFIWVRIYSAAFSPKSCTWRADPVERTAASVSSLSVEDKEAGYWKKEYITKRIGSVKATVAQVLKVINPYTGLPAKTKEALRISGLGWVIILKEESGKEHVLEHVDLFINDSSVTIVWYGKNWPCLAALSTLDLCGVTPVFMDRSKPTTKNGPRWHSLVAKYSLKDLADATLIGCDRFVRVFHLDPGLLVGLWKRAEELAFVVASLHFHQLVERSTLGSAAAPYELPPHTPLLDDSPEYGLHGYQLHIDIHSSGTFSLCSTFRNLFTKKGCIENGYAKLIVIHFQNSAEHLPLVGKVGLSWRTDVFDGCIKSCAVMDLTLLDEYRKPFWCFSSPVCMRPSPSPSGGPHFAGETYCIEHKDAAGTVHVQLVWLEETEEYFIVSLVLYLSTARINRWFGTEY</sequence>
<gene>
    <name evidence="2" type="ORF">HJG59_005034</name>
</gene>
<dbReference type="InterPro" id="IPR036047">
    <property type="entry name" value="F-box-like_dom_sf"/>
</dbReference>
<protein>
    <submittedName>
        <fullName evidence="2">F-box protein 15</fullName>
    </submittedName>
</protein>
<dbReference type="AlphaFoldDB" id="A0A7J8HG60"/>
<organism evidence="2 3">
    <name type="scientific">Molossus molossus</name>
    <name type="common">Pallas' mastiff bat</name>
    <name type="synonym">Vespertilio molossus</name>
    <dbReference type="NCBI Taxonomy" id="27622"/>
    <lineage>
        <taxon>Eukaryota</taxon>
        <taxon>Metazoa</taxon>
        <taxon>Chordata</taxon>
        <taxon>Craniata</taxon>
        <taxon>Vertebrata</taxon>
        <taxon>Euteleostomi</taxon>
        <taxon>Mammalia</taxon>
        <taxon>Eutheria</taxon>
        <taxon>Laurasiatheria</taxon>
        <taxon>Chiroptera</taxon>
        <taxon>Yangochiroptera</taxon>
        <taxon>Molossidae</taxon>
        <taxon>Molossus</taxon>
    </lineage>
</organism>
<dbReference type="Proteomes" id="UP000550707">
    <property type="component" value="Unassembled WGS sequence"/>
</dbReference>
<dbReference type="PANTHER" id="PTHR46731:SF1">
    <property type="entry name" value="F-BOX ONLY PROTEIN 15"/>
    <property type="match status" value="1"/>
</dbReference>
<dbReference type="Gene3D" id="1.20.1280.50">
    <property type="match status" value="1"/>
</dbReference>
<dbReference type="InParanoid" id="A0A7J8HG60"/>
<reference evidence="2 3" key="1">
    <citation type="journal article" date="2020" name="Nature">
        <title>Six reference-quality genomes reveal evolution of bat adaptations.</title>
        <authorList>
            <person name="Jebb D."/>
            <person name="Huang Z."/>
            <person name="Pippel M."/>
            <person name="Hughes G.M."/>
            <person name="Lavrichenko K."/>
            <person name="Devanna P."/>
            <person name="Winkler S."/>
            <person name="Jermiin L.S."/>
            <person name="Skirmuntt E.C."/>
            <person name="Katzourakis A."/>
            <person name="Burkitt-Gray L."/>
            <person name="Ray D.A."/>
            <person name="Sullivan K.A.M."/>
            <person name="Roscito J.G."/>
            <person name="Kirilenko B.M."/>
            <person name="Davalos L.M."/>
            <person name="Corthals A.P."/>
            <person name="Power M.L."/>
            <person name="Jones G."/>
            <person name="Ransome R.D."/>
            <person name="Dechmann D.K.N."/>
            <person name="Locatelli A.G."/>
            <person name="Puechmaille S.J."/>
            <person name="Fedrigo O."/>
            <person name="Jarvis E.D."/>
            <person name="Hiller M."/>
            <person name="Vernes S.C."/>
            <person name="Myers E.W."/>
            <person name="Teeling E.C."/>
        </authorList>
    </citation>
    <scope>NUCLEOTIDE SEQUENCE [LARGE SCALE GENOMIC DNA]</scope>
    <source>
        <strain evidence="2">MMolMol1</strain>
        <tissue evidence="2">Muscle</tissue>
    </source>
</reference>
<comment type="caution">
    <text evidence="2">The sequence shown here is derived from an EMBL/GenBank/DDBJ whole genome shotgun (WGS) entry which is preliminary data.</text>
</comment>
<dbReference type="InterPro" id="IPR001810">
    <property type="entry name" value="F-box_dom"/>
</dbReference>
<dbReference type="SMART" id="SM00256">
    <property type="entry name" value="FBOX"/>
    <property type="match status" value="1"/>
</dbReference>
<dbReference type="GO" id="GO:0019005">
    <property type="term" value="C:SCF ubiquitin ligase complex"/>
    <property type="evidence" value="ECO:0007669"/>
    <property type="project" value="TreeGrafter"/>
</dbReference>
<name>A0A7J8HG60_MOLMO</name>
<evidence type="ECO:0000313" key="3">
    <source>
        <dbReference type="Proteomes" id="UP000550707"/>
    </source>
</evidence>
<dbReference type="FunCoup" id="A0A7J8HG60">
    <property type="interactions" value="175"/>
</dbReference>
<dbReference type="EMBL" id="JACASF010000006">
    <property type="protein sequence ID" value="KAF6471287.1"/>
    <property type="molecule type" value="Genomic_DNA"/>
</dbReference>
<accession>A0A7J8HG60</accession>